<comment type="caution">
    <text evidence="1">The sequence shown here is derived from an EMBL/GenBank/DDBJ whole genome shotgun (WGS) entry which is preliminary data.</text>
</comment>
<dbReference type="EMBL" id="CM056817">
    <property type="protein sequence ID" value="KAJ8619818.1"/>
    <property type="molecule type" value="Genomic_DNA"/>
</dbReference>
<name>A0ACC2KFI5_PERAE</name>
<evidence type="ECO:0000313" key="2">
    <source>
        <dbReference type="Proteomes" id="UP001234297"/>
    </source>
</evidence>
<organism evidence="1 2">
    <name type="scientific">Persea americana</name>
    <name type="common">Avocado</name>
    <dbReference type="NCBI Taxonomy" id="3435"/>
    <lineage>
        <taxon>Eukaryota</taxon>
        <taxon>Viridiplantae</taxon>
        <taxon>Streptophyta</taxon>
        <taxon>Embryophyta</taxon>
        <taxon>Tracheophyta</taxon>
        <taxon>Spermatophyta</taxon>
        <taxon>Magnoliopsida</taxon>
        <taxon>Magnoliidae</taxon>
        <taxon>Laurales</taxon>
        <taxon>Lauraceae</taxon>
        <taxon>Persea</taxon>
    </lineage>
</organism>
<accession>A0ACC2KFI5</accession>
<sequence>MLGVVCNINDPNGFKWKGKSLMSLPCMNWKLEEDESMLAIWLWSSPCSGEGELGKMMMMSTKRSSRWWRSSLLAIRFGGEMEKEEG</sequence>
<proteinExistence type="predicted"/>
<reference evidence="1 2" key="1">
    <citation type="journal article" date="2022" name="Hortic Res">
        <title>A haplotype resolved chromosomal level avocado genome allows analysis of novel avocado genes.</title>
        <authorList>
            <person name="Nath O."/>
            <person name="Fletcher S.J."/>
            <person name="Hayward A."/>
            <person name="Shaw L.M."/>
            <person name="Masouleh A.K."/>
            <person name="Furtado A."/>
            <person name="Henry R.J."/>
            <person name="Mitter N."/>
        </authorList>
    </citation>
    <scope>NUCLEOTIDE SEQUENCE [LARGE SCALE GENOMIC DNA]</scope>
    <source>
        <strain evidence="2">cv. Hass</strain>
    </source>
</reference>
<dbReference type="Proteomes" id="UP001234297">
    <property type="component" value="Chromosome 9"/>
</dbReference>
<gene>
    <name evidence="1" type="ORF">MRB53_028347</name>
</gene>
<protein>
    <submittedName>
        <fullName evidence="1">Uncharacterized protein</fullName>
    </submittedName>
</protein>
<keyword evidence="2" id="KW-1185">Reference proteome</keyword>
<evidence type="ECO:0000313" key="1">
    <source>
        <dbReference type="EMBL" id="KAJ8619818.1"/>
    </source>
</evidence>